<comment type="caution">
    <text evidence="3">The sequence shown here is derived from an EMBL/GenBank/DDBJ whole genome shotgun (WGS) entry which is preliminary data.</text>
</comment>
<dbReference type="Proteomes" id="UP000701801">
    <property type="component" value="Unassembled WGS sequence"/>
</dbReference>
<feature type="region of interest" description="Disordered" evidence="1">
    <location>
        <begin position="1"/>
        <end position="21"/>
    </location>
</feature>
<name>A0A9N9LYG6_9HELO</name>
<reference evidence="3" key="1">
    <citation type="submission" date="2021-07" db="EMBL/GenBank/DDBJ databases">
        <authorList>
            <person name="Durling M."/>
        </authorList>
    </citation>
    <scope>NUCLEOTIDE SEQUENCE</scope>
</reference>
<dbReference type="AlphaFoldDB" id="A0A9N9LYG6"/>
<dbReference type="PANTHER" id="PTHR35910">
    <property type="entry name" value="2EXR DOMAIN-CONTAINING PROTEIN"/>
    <property type="match status" value="1"/>
</dbReference>
<evidence type="ECO:0000313" key="3">
    <source>
        <dbReference type="EMBL" id="CAG8980754.1"/>
    </source>
</evidence>
<accession>A0A9N9LYG6</accession>
<dbReference type="Pfam" id="PF20150">
    <property type="entry name" value="2EXR"/>
    <property type="match status" value="1"/>
</dbReference>
<evidence type="ECO:0000256" key="1">
    <source>
        <dbReference type="SAM" id="MobiDB-lite"/>
    </source>
</evidence>
<feature type="region of interest" description="Disordered" evidence="1">
    <location>
        <begin position="56"/>
        <end position="76"/>
    </location>
</feature>
<dbReference type="OrthoDB" id="3473305at2759"/>
<sequence>MSISISTRNISEASHFQQSPAHGSFTNFAHLPVELRLRIWHHAISVRRIVEMEKIPSWDSSSPEDEDEDELHTPPDRWHYTIKNLPPLLSTCSESRQEVLKACRGNPKQPDSQGQPAPAWIRFDYDILHLKARTWYDNYGRATGHRWYESDIRDSKKGERSPGRNSPMRDYFKNIQTLAINRELCFMTMDREASIIRQFFPNLKLLIILIEHTVDIGRKRCQMWKIHEQKLAAGESSDVDPEYLKWAFTTASTGPFTPVSSLYQQSIERRMRRGLEKEEKRFGRKHYVAPQVVVMGCSLPPGLEIAACGRMTARGLDE</sequence>
<evidence type="ECO:0000313" key="4">
    <source>
        <dbReference type="Proteomes" id="UP000701801"/>
    </source>
</evidence>
<dbReference type="EMBL" id="CAJVRM010000414">
    <property type="protein sequence ID" value="CAG8980754.1"/>
    <property type="molecule type" value="Genomic_DNA"/>
</dbReference>
<protein>
    <recommendedName>
        <fullName evidence="2">2EXR domain-containing protein</fullName>
    </recommendedName>
</protein>
<evidence type="ECO:0000259" key="2">
    <source>
        <dbReference type="Pfam" id="PF20150"/>
    </source>
</evidence>
<feature type="domain" description="2EXR" evidence="2">
    <location>
        <begin position="25"/>
        <end position="128"/>
    </location>
</feature>
<proteinExistence type="predicted"/>
<dbReference type="PANTHER" id="PTHR35910:SF6">
    <property type="entry name" value="2EXR DOMAIN-CONTAINING PROTEIN"/>
    <property type="match status" value="1"/>
</dbReference>
<organism evidence="3 4">
    <name type="scientific">Hymenoscyphus albidus</name>
    <dbReference type="NCBI Taxonomy" id="595503"/>
    <lineage>
        <taxon>Eukaryota</taxon>
        <taxon>Fungi</taxon>
        <taxon>Dikarya</taxon>
        <taxon>Ascomycota</taxon>
        <taxon>Pezizomycotina</taxon>
        <taxon>Leotiomycetes</taxon>
        <taxon>Helotiales</taxon>
        <taxon>Helotiaceae</taxon>
        <taxon>Hymenoscyphus</taxon>
    </lineage>
</organism>
<gene>
    <name evidence="3" type="ORF">HYALB_00013074</name>
</gene>
<dbReference type="InterPro" id="IPR045518">
    <property type="entry name" value="2EXR"/>
</dbReference>
<keyword evidence="4" id="KW-1185">Reference proteome</keyword>